<protein>
    <submittedName>
        <fullName evidence="1">Uncharacterized protein</fullName>
    </submittedName>
</protein>
<evidence type="ECO:0000313" key="1">
    <source>
        <dbReference type="EMBL" id="RZC63482.1"/>
    </source>
</evidence>
<sequence length="111" mass="12816">MVLIKKEKKWLMVVVDEETVKIQVKEKTKRQREGGKSECFISVTAKASDQTVRDLSLMSRPMRNENHGLCPPDFGSFQDLQCSRVYNYAASVDRRFMNDDFRLMGIGLPKL</sequence>
<name>A0A4Y7JTW1_PAPSO</name>
<dbReference type="EMBL" id="CM010719">
    <property type="protein sequence ID" value="RZC63482.1"/>
    <property type="molecule type" value="Genomic_DNA"/>
</dbReference>
<dbReference type="Proteomes" id="UP000316621">
    <property type="component" value="Chromosome 5"/>
</dbReference>
<organism evidence="1 2">
    <name type="scientific">Papaver somniferum</name>
    <name type="common">Opium poppy</name>
    <dbReference type="NCBI Taxonomy" id="3469"/>
    <lineage>
        <taxon>Eukaryota</taxon>
        <taxon>Viridiplantae</taxon>
        <taxon>Streptophyta</taxon>
        <taxon>Embryophyta</taxon>
        <taxon>Tracheophyta</taxon>
        <taxon>Spermatophyta</taxon>
        <taxon>Magnoliopsida</taxon>
        <taxon>Ranunculales</taxon>
        <taxon>Papaveraceae</taxon>
        <taxon>Papaveroideae</taxon>
        <taxon>Papaver</taxon>
    </lineage>
</organism>
<reference evidence="1 2" key="1">
    <citation type="journal article" date="2018" name="Science">
        <title>The opium poppy genome and morphinan production.</title>
        <authorList>
            <person name="Guo L."/>
            <person name="Winzer T."/>
            <person name="Yang X."/>
            <person name="Li Y."/>
            <person name="Ning Z."/>
            <person name="He Z."/>
            <person name="Teodor R."/>
            <person name="Lu Y."/>
            <person name="Bowser T.A."/>
            <person name="Graham I.A."/>
            <person name="Ye K."/>
        </authorList>
    </citation>
    <scope>NUCLEOTIDE SEQUENCE [LARGE SCALE GENOMIC DNA]</scope>
    <source>
        <strain evidence="2">cv. HN1</strain>
        <tissue evidence="1">Leaves</tissue>
    </source>
</reference>
<evidence type="ECO:0000313" key="2">
    <source>
        <dbReference type="Proteomes" id="UP000316621"/>
    </source>
</evidence>
<proteinExistence type="predicted"/>
<dbReference type="AlphaFoldDB" id="A0A4Y7JTW1"/>
<gene>
    <name evidence="1" type="ORF">C5167_025244</name>
</gene>
<keyword evidence="2" id="KW-1185">Reference proteome</keyword>
<dbReference type="Gramene" id="RZC63482">
    <property type="protein sequence ID" value="RZC63482"/>
    <property type="gene ID" value="C5167_025244"/>
</dbReference>
<accession>A0A4Y7JTW1</accession>